<evidence type="ECO:0000259" key="8">
    <source>
        <dbReference type="PROSITE" id="PS50880"/>
    </source>
</evidence>
<reference evidence="10" key="4">
    <citation type="submission" date="2018-02" db="EMBL/GenBank/DDBJ databases">
        <authorList>
            <person name="Williamson C."/>
        </authorList>
    </citation>
    <scope>NUCLEOTIDE SEQUENCE</scope>
    <source>
        <strain evidence="10">AFG_SD03_1510_Ahy_093</strain>
    </source>
</reference>
<dbReference type="PANTHER" id="PTHR30446:SF0">
    <property type="entry name" value="RECOMBINATION PROTEIN RECR"/>
    <property type="match status" value="1"/>
</dbReference>
<evidence type="ECO:0000313" key="13">
    <source>
        <dbReference type="Proteomes" id="UP000859505"/>
    </source>
</evidence>
<name>A0A0F6KDS2_AERHY</name>
<dbReference type="PROSITE" id="PS50880">
    <property type="entry name" value="TOPRIM"/>
    <property type="match status" value="1"/>
</dbReference>
<dbReference type="RefSeq" id="WP_010633741.1">
    <property type="nucleotide sequence ID" value="NZ_AP022206.1"/>
</dbReference>
<dbReference type="InterPro" id="IPR034137">
    <property type="entry name" value="TOPRIM_RecR"/>
</dbReference>
<dbReference type="Gene3D" id="6.10.250.240">
    <property type="match status" value="1"/>
</dbReference>
<evidence type="ECO:0000313" key="12">
    <source>
        <dbReference type="Proteomes" id="UP000253075"/>
    </source>
</evidence>
<dbReference type="Gene3D" id="3.40.1360.10">
    <property type="match status" value="1"/>
</dbReference>
<dbReference type="InterPro" id="IPR000093">
    <property type="entry name" value="DNA_Rcmb_RecR"/>
</dbReference>
<dbReference type="NCBIfam" id="TIGR00615">
    <property type="entry name" value="recR"/>
    <property type="match status" value="1"/>
</dbReference>
<keyword evidence="2 7" id="KW-0227">DNA damage</keyword>
<comment type="function">
    <text evidence="7">May play a role in DNA repair. It seems to be involved in an RecBC-independent recombinational process of DNA repair. It may act with RecF and RecO.</text>
</comment>
<reference evidence="9" key="5">
    <citation type="submission" date="2020-01" db="EMBL/GenBank/DDBJ databases">
        <authorList>
            <consortium name="NCBI Pathogen Detection Project"/>
        </authorList>
    </citation>
    <scope>NUCLEOTIDE SEQUENCE</scope>
    <source>
        <strain evidence="9">OLC2673_Aeromonas</strain>
    </source>
</reference>
<dbReference type="InterPro" id="IPR006171">
    <property type="entry name" value="TOPRIM_dom"/>
</dbReference>
<proteinExistence type="inferred from homology"/>
<dbReference type="KEGG" id="ahh:RY45_12940"/>
<dbReference type="GO" id="GO:0006310">
    <property type="term" value="P:DNA recombination"/>
    <property type="evidence" value="ECO:0007669"/>
    <property type="project" value="UniProtKB-UniRule"/>
</dbReference>
<dbReference type="Proteomes" id="UP001214666">
    <property type="component" value="Chromosome"/>
</dbReference>
<dbReference type="EMBL" id="DACTUL010000027">
    <property type="protein sequence ID" value="HAT6345378.1"/>
    <property type="molecule type" value="Genomic_DNA"/>
</dbReference>
<dbReference type="GeneID" id="47845200"/>
<evidence type="ECO:0000256" key="7">
    <source>
        <dbReference type="HAMAP-Rule" id="MF_00017"/>
    </source>
</evidence>
<reference evidence="10 12" key="2">
    <citation type="journal article" date="2018" name="PLoS ONE">
        <title>Phenotypic characterization and whole genome analysis of extended-spectrum beta-lactamase-producing bacteria isolated from dogs in Germany.</title>
        <authorList>
            <person name="Boehmer T."/>
            <person name="Vogler A.J."/>
            <person name="Thomas A."/>
            <person name="Sauer S."/>
            <person name="Hergenroether M."/>
            <person name="Straubinger R.K."/>
            <person name="Birdsell D."/>
            <person name="Keim P."/>
            <person name="Sahl J.W."/>
            <person name="Williamson C.H."/>
            <person name="Riehm J.M."/>
        </authorList>
    </citation>
    <scope>NUCLEOTIDE SEQUENCE [LARGE SCALE GENOMIC DNA]</scope>
    <source>
        <strain evidence="10 12">AFG_SD03_1510_Ahy_093</strain>
    </source>
</reference>
<keyword evidence="5 7" id="KW-0233">DNA recombination</keyword>
<evidence type="ECO:0000256" key="1">
    <source>
        <dbReference type="ARBA" id="ARBA00022723"/>
    </source>
</evidence>
<accession>A0A0F6KDS2</accession>
<evidence type="ECO:0000313" key="10">
    <source>
        <dbReference type="EMBL" id="RCF43258.1"/>
    </source>
</evidence>
<dbReference type="Proteomes" id="UP000253075">
    <property type="component" value="Unassembled WGS sequence"/>
</dbReference>
<dbReference type="eggNOG" id="COG0353">
    <property type="taxonomic scope" value="Bacteria"/>
</dbReference>
<dbReference type="Gene3D" id="1.10.8.420">
    <property type="entry name" value="RecR Domain 1"/>
    <property type="match status" value="1"/>
</dbReference>
<keyword evidence="3 7" id="KW-0863">Zinc-finger</keyword>
<dbReference type="InterPro" id="IPR023627">
    <property type="entry name" value="Rcmb_RecR"/>
</dbReference>
<dbReference type="HAMAP" id="MF_00017">
    <property type="entry name" value="RecR"/>
    <property type="match status" value="1"/>
</dbReference>
<dbReference type="GO" id="GO:0003677">
    <property type="term" value="F:DNA binding"/>
    <property type="evidence" value="ECO:0007669"/>
    <property type="project" value="UniProtKB-UniRule"/>
</dbReference>
<dbReference type="SUPFAM" id="SSF111304">
    <property type="entry name" value="Recombination protein RecR"/>
    <property type="match status" value="1"/>
</dbReference>
<evidence type="ECO:0000313" key="11">
    <source>
        <dbReference type="EMBL" id="WEE28837.1"/>
    </source>
</evidence>
<dbReference type="KEGG" id="ahi:VU14_09360"/>
<dbReference type="GO" id="GO:0008270">
    <property type="term" value="F:zinc ion binding"/>
    <property type="evidence" value="ECO:0007669"/>
    <property type="project" value="UniProtKB-KW"/>
</dbReference>
<dbReference type="Proteomes" id="UP000859505">
    <property type="component" value="Unassembled WGS sequence"/>
</dbReference>
<protein>
    <recommendedName>
        <fullName evidence="7">Recombination protein RecR</fullName>
    </recommendedName>
</protein>
<keyword evidence="6 7" id="KW-0234">DNA repair</keyword>
<keyword evidence="1 7" id="KW-0479">Metal-binding</keyword>
<dbReference type="Gene3D" id="3.30.60.80">
    <property type="match status" value="1"/>
</dbReference>
<comment type="similarity">
    <text evidence="7">Belongs to the RecR family.</text>
</comment>
<dbReference type="PANTHER" id="PTHR30446">
    <property type="entry name" value="RECOMBINATION PROTEIN RECR"/>
    <property type="match status" value="1"/>
</dbReference>
<feature type="domain" description="Toprim" evidence="8">
    <location>
        <begin position="81"/>
        <end position="176"/>
    </location>
</feature>
<evidence type="ECO:0000256" key="4">
    <source>
        <dbReference type="ARBA" id="ARBA00022833"/>
    </source>
</evidence>
<evidence type="ECO:0000256" key="5">
    <source>
        <dbReference type="ARBA" id="ARBA00023172"/>
    </source>
</evidence>
<dbReference type="KEGG" id="aaj:BOQ57_12765"/>
<dbReference type="EMBL" id="PUTQ01000045">
    <property type="protein sequence ID" value="RCF43258.1"/>
    <property type="molecule type" value="Genomic_DNA"/>
</dbReference>
<evidence type="ECO:0000256" key="3">
    <source>
        <dbReference type="ARBA" id="ARBA00022771"/>
    </source>
</evidence>
<gene>
    <name evidence="7 9" type="primary">recR</name>
    <name evidence="10" type="ORF">C6C11_22205</name>
    <name evidence="9" type="ORF">JAJ28_003145</name>
    <name evidence="11" type="ORF">PY771_11185</name>
</gene>
<feature type="zinc finger region" description="C4-type" evidence="7">
    <location>
        <begin position="57"/>
        <end position="72"/>
    </location>
</feature>
<evidence type="ECO:0000256" key="6">
    <source>
        <dbReference type="ARBA" id="ARBA00023204"/>
    </source>
</evidence>
<dbReference type="OMA" id="DVMAIEN"/>
<dbReference type="Pfam" id="PF13662">
    <property type="entry name" value="Toprim_4"/>
    <property type="match status" value="1"/>
</dbReference>
<dbReference type="AlphaFoldDB" id="A0A0F6KDS2"/>
<reference evidence="9" key="1">
    <citation type="journal article" date="2018" name="Genome Biol.">
        <title>SKESA: strategic k-mer extension for scrupulous assemblies.</title>
        <authorList>
            <person name="Souvorov A."/>
            <person name="Agarwala R."/>
            <person name="Lipman D.J."/>
        </authorList>
    </citation>
    <scope>NUCLEOTIDE SEQUENCE</scope>
    <source>
        <strain evidence="9">OLC2673_Aeromonas</strain>
    </source>
</reference>
<reference evidence="12" key="3">
    <citation type="submission" date="2018-02" db="EMBL/GenBank/DDBJ databases">
        <title>Phenotypic characterization and whole genome analysis of multidrug-resistant, extended-spectrum beta-lactamase-producing bacteria isolated from dogs in Germany.</title>
        <authorList>
            <person name="Williamson C."/>
        </authorList>
    </citation>
    <scope>NUCLEOTIDE SEQUENCE [LARGE SCALE GENOMIC DNA]</scope>
    <source>
        <strain evidence="12">AFG_SD03_1510_Ahy_093</strain>
    </source>
</reference>
<dbReference type="CDD" id="cd01025">
    <property type="entry name" value="TOPRIM_recR"/>
    <property type="match status" value="1"/>
</dbReference>
<dbReference type="GeneID" id="4490792"/>
<dbReference type="FunFam" id="3.40.1360.10:FF:000001">
    <property type="entry name" value="Recombination protein RecR"/>
    <property type="match status" value="1"/>
</dbReference>
<evidence type="ECO:0000256" key="2">
    <source>
        <dbReference type="ARBA" id="ARBA00022763"/>
    </source>
</evidence>
<dbReference type="EMBL" id="CP118942">
    <property type="protein sequence ID" value="WEE28837.1"/>
    <property type="molecule type" value="Genomic_DNA"/>
</dbReference>
<reference evidence="11" key="6">
    <citation type="submission" date="2023-02" db="EMBL/GenBank/DDBJ databases">
        <title>The sequence of Aeromonas hydrophila K533.</title>
        <authorList>
            <person name="Luo X."/>
        </authorList>
    </citation>
    <scope>NUCLEOTIDE SEQUENCE</scope>
    <source>
        <strain evidence="11">K533</strain>
    </source>
</reference>
<dbReference type="SMR" id="A0A0F6KDS2"/>
<dbReference type="Pfam" id="PF21176">
    <property type="entry name" value="RecR_HhH"/>
    <property type="match status" value="1"/>
</dbReference>
<sequence>MKFSPLLDEMMKALQVLPGVGPKSAQRMAFTLLERERSGGLRLAQLLSRALTEIGHCSHCRTFTENERCEICANPKREENGLLCVVESPADVAAIEQTGQFSGRYFVLMGHLSPLDGIGPEELGLEILERRLKDEAISELILATNPTIEGDATAWYIADMARAAGVKVSRIAHGVPVGGELELVDGTTLSHSLMGRQPLN</sequence>
<keyword evidence="4 7" id="KW-0862">Zinc</keyword>
<dbReference type="Pfam" id="PF02132">
    <property type="entry name" value="RecR_ZnF"/>
    <property type="match status" value="1"/>
</dbReference>
<organism evidence="9 13">
    <name type="scientific">Aeromonas hydrophila</name>
    <dbReference type="NCBI Taxonomy" id="644"/>
    <lineage>
        <taxon>Bacteria</taxon>
        <taxon>Pseudomonadati</taxon>
        <taxon>Pseudomonadota</taxon>
        <taxon>Gammaproteobacteria</taxon>
        <taxon>Aeromonadales</taxon>
        <taxon>Aeromonadaceae</taxon>
        <taxon>Aeromonas</taxon>
    </lineage>
</organism>
<dbReference type="InterPro" id="IPR015967">
    <property type="entry name" value="Rcmb_RecR_Znf"/>
</dbReference>
<dbReference type="SMART" id="SM00493">
    <property type="entry name" value="TOPRIM"/>
    <property type="match status" value="1"/>
</dbReference>
<dbReference type="GO" id="GO:0006281">
    <property type="term" value="P:DNA repair"/>
    <property type="evidence" value="ECO:0007669"/>
    <property type="project" value="UniProtKB-UniRule"/>
</dbReference>
<evidence type="ECO:0000313" key="9">
    <source>
        <dbReference type="EMBL" id="HAT6345378.1"/>
    </source>
</evidence>
<dbReference type="Pfam" id="PF21175">
    <property type="entry name" value="RecR_C"/>
    <property type="match status" value="1"/>
</dbReference>